<name>A0A835T4N6_CHLIN</name>
<protein>
    <recommendedName>
        <fullName evidence="4">Guanylate cyclase domain-containing protein</fullName>
    </recommendedName>
</protein>
<dbReference type="EMBL" id="JAEHOC010000018">
    <property type="protein sequence ID" value="KAG2433774.1"/>
    <property type="molecule type" value="Genomic_DNA"/>
</dbReference>
<feature type="region of interest" description="Disordered" evidence="1">
    <location>
        <begin position="627"/>
        <end position="681"/>
    </location>
</feature>
<feature type="region of interest" description="Disordered" evidence="1">
    <location>
        <begin position="2178"/>
        <end position="2197"/>
    </location>
</feature>
<dbReference type="PANTHER" id="PTHR43081:SF1">
    <property type="entry name" value="ADENYLATE CYCLASE, TERMINAL-DIFFERENTIATION SPECIFIC"/>
    <property type="match status" value="1"/>
</dbReference>
<feature type="region of interest" description="Disordered" evidence="1">
    <location>
        <begin position="1181"/>
        <end position="1243"/>
    </location>
</feature>
<feature type="compositionally biased region" description="Low complexity" evidence="1">
    <location>
        <begin position="1186"/>
        <end position="1200"/>
    </location>
</feature>
<feature type="compositionally biased region" description="Low complexity" evidence="1">
    <location>
        <begin position="2052"/>
        <end position="2063"/>
    </location>
</feature>
<comment type="caution">
    <text evidence="2">The sequence shown here is derived from an EMBL/GenBank/DDBJ whole genome shotgun (WGS) entry which is preliminary data.</text>
</comment>
<feature type="compositionally biased region" description="Low complexity" evidence="1">
    <location>
        <begin position="741"/>
        <end position="769"/>
    </location>
</feature>
<feature type="compositionally biased region" description="Polar residues" evidence="1">
    <location>
        <begin position="1232"/>
        <end position="1243"/>
    </location>
</feature>
<feature type="compositionally biased region" description="Low complexity" evidence="1">
    <location>
        <begin position="271"/>
        <end position="289"/>
    </location>
</feature>
<dbReference type="InterPro" id="IPR006059">
    <property type="entry name" value="SBP"/>
</dbReference>
<feature type="compositionally biased region" description="Polar residues" evidence="1">
    <location>
        <begin position="1027"/>
        <end position="1037"/>
    </location>
</feature>
<feature type="region of interest" description="Disordered" evidence="1">
    <location>
        <begin position="266"/>
        <end position="290"/>
    </location>
</feature>
<feature type="compositionally biased region" description="Low complexity" evidence="1">
    <location>
        <begin position="630"/>
        <end position="642"/>
    </location>
</feature>
<feature type="region of interest" description="Disordered" evidence="1">
    <location>
        <begin position="2025"/>
        <end position="2097"/>
    </location>
</feature>
<dbReference type="Gene3D" id="3.30.70.1230">
    <property type="entry name" value="Nucleotide cyclase"/>
    <property type="match status" value="3"/>
</dbReference>
<accession>A0A835T4N6</accession>
<keyword evidence="3" id="KW-1185">Reference proteome</keyword>
<feature type="region of interest" description="Disordered" evidence="1">
    <location>
        <begin position="1716"/>
        <end position="1738"/>
    </location>
</feature>
<feature type="compositionally biased region" description="Low complexity" evidence="1">
    <location>
        <begin position="2178"/>
        <end position="2187"/>
    </location>
</feature>
<dbReference type="SUPFAM" id="SSF53850">
    <property type="entry name" value="Periplasmic binding protein-like II"/>
    <property type="match status" value="1"/>
</dbReference>
<feature type="compositionally biased region" description="Polar residues" evidence="1">
    <location>
        <begin position="665"/>
        <end position="681"/>
    </location>
</feature>
<feature type="compositionally biased region" description="Polar residues" evidence="1">
    <location>
        <begin position="792"/>
        <end position="804"/>
    </location>
</feature>
<dbReference type="OrthoDB" id="2021138at2759"/>
<feature type="compositionally biased region" description="Polar residues" evidence="1">
    <location>
        <begin position="948"/>
        <end position="968"/>
    </location>
</feature>
<feature type="compositionally biased region" description="Polar residues" evidence="1">
    <location>
        <begin position="1068"/>
        <end position="1083"/>
    </location>
</feature>
<dbReference type="InterPro" id="IPR029787">
    <property type="entry name" value="Nucleotide_cyclase"/>
</dbReference>
<evidence type="ECO:0000313" key="3">
    <source>
        <dbReference type="Proteomes" id="UP000650467"/>
    </source>
</evidence>
<dbReference type="SUPFAM" id="SSF55073">
    <property type="entry name" value="Nucleotide cyclase"/>
    <property type="match status" value="2"/>
</dbReference>
<feature type="region of interest" description="Disordered" evidence="1">
    <location>
        <begin position="1058"/>
        <end position="1085"/>
    </location>
</feature>
<feature type="region of interest" description="Disordered" evidence="1">
    <location>
        <begin position="695"/>
        <end position="847"/>
    </location>
</feature>
<evidence type="ECO:0000313" key="2">
    <source>
        <dbReference type="EMBL" id="KAG2433774.1"/>
    </source>
</evidence>
<dbReference type="PANTHER" id="PTHR43081">
    <property type="entry name" value="ADENYLATE CYCLASE, TERMINAL-DIFFERENTIATION SPECIFIC-RELATED"/>
    <property type="match status" value="1"/>
</dbReference>
<feature type="region of interest" description="Disordered" evidence="1">
    <location>
        <begin position="933"/>
        <end position="968"/>
    </location>
</feature>
<dbReference type="InterPro" id="IPR050697">
    <property type="entry name" value="Adenylyl/Guanylyl_Cyclase_3/4"/>
</dbReference>
<dbReference type="Proteomes" id="UP000650467">
    <property type="component" value="Unassembled WGS sequence"/>
</dbReference>
<reference evidence="2" key="1">
    <citation type="journal article" date="2020" name="bioRxiv">
        <title>Comparative genomics of Chlamydomonas.</title>
        <authorList>
            <person name="Craig R.J."/>
            <person name="Hasan A.R."/>
            <person name="Ness R.W."/>
            <person name="Keightley P.D."/>
        </authorList>
    </citation>
    <scope>NUCLEOTIDE SEQUENCE</scope>
    <source>
        <strain evidence="2">SAG 7.73</strain>
    </source>
</reference>
<organism evidence="2 3">
    <name type="scientific">Chlamydomonas incerta</name>
    <dbReference type="NCBI Taxonomy" id="51695"/>
    <lineage>
        <taxon>Eukaryota</taxon>
        <taxon>Viridiplantae</taxon>
        <taxon>Chlorophyta</taxon>
        <taxon>core chlorophytes</taxon>
        <taxon>Chlorophyceae</taxon>
        <taxon>CS clade</taxon>
        <taxon>Chlamydomonadales</taxon>
        <taxon>Chlamydomonadaceae</taxon>
        <taxon>Chlamydomonas</taxon>
    </lineage>
</organism>
<sequence>MAAFSVPQDLTRLLPHAPALAWSSYLPFYRERAAFYDGKVVGLPTHGLTIHLYYRRDLFAAAGLRPPRTWDEAIATAKRFNGTDLDGDGNSNDYGICMWQRPTCPGGHMPLTAILSSMVQLRGEQNGMWFQPATMKSVVKTAAWLRALQTLSQLAAYSAPVPPKADVDCTYQALFSQGRCAMAFGAPIQFKYGSLEASALAAAAAAAGATAAPSRVRGRIGVAELPGSPVVLDWEADAMQPCDKARCPFAVPVATNYLVAAVSLEPRPTNSSTPAVSSGGTAGSSSSAGTGPGLGTTWVNVAPYTSWVGNVVYINAKKSPQEQLATFFLFAQALSPEKSWSLVASPVNFGPTRTQHLDPANRGRWLAYGYHPDDLDAFLGATDASLASSNIASDLRSVGATNVTLVLLRAVAQVVAGLPPAAVANATRVAYEAMFGAANMAAIGASYRASIYYGGSDSAAPGADGQHMSASSSADTAAVLVPALVASLGGLVLLGGLGIAAWRLRHHWNHALVRRIRRILPPGVGPDTTLTVTDIMDSTLLWESLPADVMDVALHLHHDCLRRLATVCGGYESMTEGDSFIFAFHGAQAALLFCLTAQDELPHLDWPEQLLQHESCKPLWAIETARHVPRQQPNQQHKQQTQHQRRRATEDGLRTAASALPPAVAQQNLSMPGSRGSSLSGAMSLTRRLLQVLSPRQTGPGAVPPFPADAPCISSGPRRMRERDSDQQTCADAKSRSPERQSQQPEQPPQAQQDLPQQQQAGPAAGQAQKSPIAWSCDDSGSADWQPAAAHQGTSFTEAASPSSEDCMEVGEMPLGPSSCGQAMPGEREAANARSGSGSGSSFPKRGYSLTGYAAGRSRLGSEALRTESFQMVQHGSPLDHQQQAAVLQPQPLQARAAAVEVSVAALEACCADSAAASMPGADQLLSFRAAEPHVPSAAPPPQQRSATQVLLQQTGPGRASATTPATSVCGVSTQPLLQTATGTTGHMVAFAAQQDQRPSETDGGPTASQDSRRRPQPLAAPGGALTINSYSSSPSVTAGARSPGTVYAHVASASPNSRSRLSLCPQPHQQPVQETAPSSRSPGYTAAAAARAYVQAQRWRPQPGTAQAAPGAAAAAAAANASVKDLLNSSFNFSAELHEAMPAGVRAVSAAHKRERPDSAAAAASLPQRFMLLEAAAQDVGAHTPAGQQPPEAQQQLHAHLQHSRSASSRRGPFSNDVEPVEYPASMPASRHNTGSGMAPPQQLSRVGSALVASLRVGLHGRSQLKSRTVVGAVCVGSMMVANGGGSGPTCLATPSAPCISQSPSPAAMRSPLGAYGGSCGSLGGPPAPAGSGTAAAGPKELMRALQAAQRNLQNVPPATAAPEHAPAAAGELATRRQAAAAMLASMTSTTDLEDVLVTKEEANTATEGEEQITDAPLTDETDEQFEAGEEVSIGTVGLSTIMSANASNASGRGGANERGGVSVLLLRGLRVRMGCASGVQSQAEVSYNTRMARTVYSGRPLAAAKAISGAGAGGIVLVSQCTHRLVLKQRAEGGGKQHAGYVELSLSDSVRSVGGDATAAGSQRAVFWYGGCAVLEPQLPAMELYQAATPAQALRWSALPLPASGPKVQLLSRCVQSAPVGQLAVAVVAVSGAGCIGTLEAPDASTDGLDPFAEPGTSPMWRAVAGQLWSEAARLCLARGGYLATRRSALLAMAPEVMADSVVARPIGNKVLDKADDGGGGGGVSKKAPAASRPRRSLELARIGAAFKGSGGGSRALRERSGRAGQVLLTAVFPSPAAAVLWCAELLATGLCAPWPEQLLQSELGEAMWVGPGAELATDLQQQHARAQQLLPSQLAASLLGAQQPVAGLHASAAGSPLFCGIGTDACGNVSGSALGCVLGTSAKPTSDSQWHFRTPAPPPQLRPLSQGQQQLLPLFNKPSAVSPADALLGPLLTRSGHASAGSRPAAVEQPGDTVLAAAALDVGTGQQSAWPWHAEESTTATAAAPPSLLLEEAPSLRLLHHPATDDQPKPSTGRVVRLPSADAPLATGGAGGGGPATAAATDQRRRSAENAAESSALGSEVALRPQPWRGSGAGPAESDSGRSPQQRLPTGCPGRLVCRGPRLRAGVEFGSAAVEINPLTGAARYEGAAVSRAMALALSAPVTRVHVSEPVAAAVACGTGRDAGGDAAAAALGVGSGPAPAGSGRDSGGGTAGNTTLLPPPVLLSFMRSTLLVTRAAGGGGVVTTAIHE</sequence>
<dbReference type="Pfam" id="PF01547">
    <property type="entry name" value="SBP_bac_1"/>
    <property type="match status" value="1"/>
</dbReference>
<proteinExistence type="predicted"/>
<feature type="region of interest" description="Disordered" evidence="1">
    <location>
        <begin position="993"/>
        <end position="1042"/>
    </location>
</feature>
<dbReference type="Gene3D" id="3.40.190.10">
    <property type="entry name" value="Periplasmic binding protein-like II"/>
    <property type="match status" value="2"/>
</dbReference>
<evidence type="ECO:0008006" key="4">
    <source>
        <dbReference type="Google" id="ProtNLM"/>
    </source>
</evidence>
<gene>
    <name evidence="2" type="ORF">HXX76_008135</name>
</gene>
<evidence type="ECO:0000256" key="1">
    <source>
        <dbReference type="SAM" id="MobiDB-lite"/>
    </source>
</evidence>